<sequence>MVKVKFVGMLVGLLFLVNVLRDYYAVAHQDDFLGIQHSDDGRNHDNSFPMVASSAIADQVITPQKNHKELGGRKMVVAKKKKNKADHDDDDDHNLNTAAYHKKLRYLKQAAFPAAAASSRAKSGRKVGATAGDGDDERLLEATRKIVALMHKDYKGMNKPKRKPPINNNLPVH</sequence>
<reference evidence="3 4" key="1">
    <citation type="submission" date="2024-04" db="EMBL/GenBank/DDBJ databases">
        <authorList>
            <person name="Fracassetti M."/>
        </authorList>
    </citation>
    <scope>NUCLEOTIDE SEQUENCE [LARGE SCALE GENOMIC DNA]</scope>
</reference>
<feature type="region of interest" description="Disordered" evidence="1">
    <location>
        <begin position="151"/>
        <end position="173"/>
    </location>
</feature>
<evidence type="ECO:0000313" key="3">
    <source>
        <dbReference type="EMBL" id="CAL1392312.1"/>
    </source>
</evidence>
<accession>A0AAV2F314</accession>
<keyword evidence="2" id="KW-0732">Signal</keyword>
<evidence type="ECO:0000256" key="1">
    <source>
        <dbReference type="SAM" id="MobiDB-lite"/>
    </source>
</evidence>
<feature type="region of interest" description="Disordered" evidence="1">
    <location>
        <begin position="115"/>
        <end position="137"/>
    </location>
</feature>
<organism evidence="3 4">
    <name type="scientific">Linum trigynum</name>
    <dbReference type="NCBI Taxonomy" id="586398"/>
    <lineage>
        <taxon>Eukaryota</taxon>
        <taxon>Viridiplantae</taxon>
        <taxon>Streptophyta</taxon>
        <taxon>Embryophyta</taxon>
        <taxon>Tracheophyta</taxon>
        <taxon>Spermatophyta</taxon>
        <taxon>Magnoliopsida</taxon>
        <taxon>eudicotyledons</taxon>
        <taxon>Gunneridae</taxon>
        <taxon>Pentapetalae</taxon>
        <taxon>rosids</taxon>
        <taxon>fabids</taxon>
        <taxon>Malpighiales</taxon>
        <taxon>Linaceae</taxon>
        <taxon>Linum</taxon>
    </lineage>
</organism>
<proteinExistence type="predicted"/>
<dbReference type="EMBL" id="OZ034819">
    <property type="protein sequence ID" value="CAL1392312.1"/>
    <property type="molecule type" value="Genomic_DNA"/>
</dbReference>
<name>A0AAV2F314_9ROSI</name>
<dbReference type="GO" id="GO:0010082">
    <property type="term" value="P:regulation of root meristem growth"/>
    <property type="evidence" value="ECO:0007669"/>
    <property type="project" value="InterPro"/>
</dbReference>
<dbReference type="InterPro" id="IPR038804">
    <property type="entry name" value="RGF3"/>
</dbReference>
<evidence type="ECO:0000256" key="2">
    <source>
        <dbReference type="SAM" id="SignalP"/>
    </source>
</evidence>
<feature type="signal peptide" evidence="2">
    <location>
        <begin position="1"/>
        <end position="27"/>
    </location>
</feature>
<dbReference type="AlphaFoldDB" id="A0AAV2F314"/>
<protein>
    <submittedName>
        <fullName evidence="3">Uncharacterized protein</fullName>
    </submittedName>
</protein>
<evidence type="ECO:0000313" key="4">
    <source>
        <dbReference type="Proteomes" id="UP001497516"/>
    </source>
</evidence>
<feature type="chain" id="PRO_5043898179" evidence="2">
    <location>
        <begin position="28"/>
        <end position="173"/>
    </location>
</feature>
<dbReference type="GO" id="GO:0008083">
    <property type="term" value="F:growth factor activity"/>
    <property type="evidence" value="ECO:0007669"/>
    <property type="project" value="InterPro"/>
</dbReference>
<dbReference type="PANTHER" id="PTHR36313">
    <property type="entry name" value="ROOT MERISTEM GROWTH FACTOR 2"/>
    <property type="match status" value="1"/>
</dbReference>
<dbReference type="PANTHER" id="PTHR36313:SF7">
    <property type="entry name" value="OS09G0474600 PROTEIN"/>
    <property type="match status" value="1"/>
</dbReference>
<dbReference type="Proteomes" id="UP001497516">
    <property type="component" value="Chromosome 6"/>
</dbReference>
<keyword evidence="4" id="KW-1185">Reference proteome</keyword>
<gene>
    <name evidence="3" type="ORF">LTRI10_LOCUS32970</name>
</gene>